<dbReference type="EMBL" id="JAMQOL010000044">
    <property type="protein sequence ID" value="MCM4081854.1"/>
    <property type="molecule type" value="Genomic_DNA"/>
</dbReference>
<name>A0ABT0Y739_9ACTN</name>
<evidence type="ECO:0000313" key="2">
    <source>
        <dbReference type="EMBL" id="MCM4081854.1"/>
    </source>
</evidence>
<accession>A0ABT0Y739</accession>
<proteinExistence type="predicted"/>
<protein>
    <submittedName>
        <fullName evidence="2">DUF3558 domain-containing protein</fullName>
    </submittedName>
</protein>
<dbReference type="Proteomes" id="UP001523216">
    <property type="component" value="Unassembled WGS sequence"/>
</dbReference>
<evidence type="ECO:0000256" key="1">
    <source>
        <dbReference type="SAM" id="MobiDB-lite"/>
    </source>
</evidence>
<keyword evidence="3" id="KW-1185">Reference proteome</keyword>
<evidence type="ECO:0000313" key="3">
    <source>
        <dbReference type="Proteomes" id="UP001523216"/>
    </source>
</evidence>
<organism evidence="2 3">
    <name type="scientific">Paractinoplanes hotanensis</name>
    <dbReference type="NCBI Taxonomy" id="2906497"/>
    <lineage>
        <taxon>Bacteria</taxon>
        <taxon>Bacillati</taxon>
        <taxon>Actinomycetota</taxon>
        <taxon>Actinomycetes</taxon>
        <taxon>Micromonosporales</taxon>
        <taxon>Micromonosporaceae</taxon>
        <taxon>Paractinoplanes</taxon>
    </lineage>
</organism>
<dbReference type="PROSITE" id="PS51257">
    <property type="entry name" value="PROKAR_LIPOPROTEIN"/>
    <property type="match status" value="1"/>
</dbReference>
<dbReference type="InterPro" id="IPR024520">
    <property type="entry name" value="DUF3558"/>
</dbReference>
<feature type="region of interest" description="Disordered" evidence="1">
    <location>
        <begin position="34"/>
        <end position="55"/>
    </location>
</feature>
<gene>
    <name evidence="2" type="ORF">LXN57_30220</name>
</gene>
<sequence length="179" mass="17803">MSDLPTKNWSRRGLAGTAALFVTLVLAGCGGQSTDTPASGAAEQPPATGAAPERADQQLDGCELLTDAEITAEIGDHDGGSPGADGCVWENPANAHSVTLSVGIPGTAAGGELPASDPIVGDPAPGPDGIRFVTGEAEFAAGDRACSLRVVTSVTDDSDRPAMIRLAGLVRERIAGAGG</sequence>
<reference evidence="2 3" key="1">
    <citation type="submission" date="2022-06" db="EMBL/GenBank/DDBJ databases">
        <title>Actinoplanes abujensis sp. nov., isolated from Nigerian arid soil.</title>
        <authorList>
            <person name="Ding P."/>
        </authorList>
    </citation>
    <scope>NUCLEOTIDE SEQUENCE [LARGE SCALE GENOMIC DNA]</scope>
    <source>
        <strain evidence="3">TRM88002</strain>
    </source>
</reference>
<dbReference type="RefSeq" id="WP_251801597.1">
    <property type="nucleotide sequence ID" value="NZ_JAMQOL010000044.1"/>
</dbReference>
<comment type="caution">
    <text evidence="2">The sequence shown here is derived from an EMBL/GenBank/DDBJ whole genome shotgun (WGS) entry which is preliminary data.</text>
</comment>
<dbReference type="Pfam" id="PF12079">
    <property type="entry name" value="DUF3558"/>
    <property type="match status" value="1"/>
</dbReference>